<dbReference type="GO" id="GO:0005737">
    <property type="term" value="C:cytoplasm"/>
    <property type="evidence" value="ECO:0007669"/>
    <property type="project" value="UniProtKB-SubCell"/>
</dbReference>
<evidence type="ECO:0000256" key="5">
    <source>
        <dbReference type="ARBA" id="ARBA00022691"/>
    </source>
</evidence>
<evidence type="ECO:0000256" key="2">
    <source>
        <dbReference type="ARBA" id="ARBA00022490"/>
    </source>
</evidence>
<organism evidence="9 10">
    <name type="scientific">Tetranychus urticae</name>
    <name type="common">Two-spotted spider mite</name>
    <dbReference type="NCBI Taxonomy" id="32264"/>
    <lineage>
        <taxon>Eukaryota</taxon>
        <taxon>Metazoa</taxon>
        <taxon>Ecdysozoa</taxon>
        <taxon>Arthropoda</taxon>
        <taxon>Chelicerata</taxon>
        <taxon>Arachnida</taxon>
        <taxon>Acari</taxon>
        <taxon>Acariformes</taxon>
        <taxon>Trombidiformes</taxon>
        <taxon>Prostigmata</taxon>
        <taxon>Eleutherengona</taxon>
        <taxon>Raphignathae</taxon>
        <taxon>Tetranychoidea</taxon>
        <taxon>Tetranychidae</taxon>
        <taxon>Tetranychus</taxon>
    </lineage>
</organism>
<dbReference type="InterPro" id="IPR044428">
    <property type="entry name" value="SETD3_SET"/>
</dbReference>
<name>T1K981_TETUR</name>
<dbReference type="InterPro" id="IPR015353">
    <property type="entry name" value="Rubisco_LSMT_subst-bd"/>
</dbReference>
<dbReference type="SUPFAM" id="SSF81822">
    <property type="entry name" value="RuBisCo LSMT C-terminal, substrate-binding domain"/>
    <property type="match status" value="1"/>
</dbReference>
<dbReference type="Gene3D" id="3.90.1410.10">
    <property type="entry name" value="set domain protein methyltransferase, domain 1"/>
    <property type="match status" value="1"/>
</dbReference>
<reference evidence="10" key="1">
    <citation type="submission" date="2011-08" db="EMBL/GenBank/DDBJ databases">
        <authorList>
            <person name="Rombauts S."/>
        </authorList>
    </citation>
    <scope>NUCLEOTIDE SEQUENCE</scope>
    <source>
        <strain evidence="10">London</strain>
    </source>
</reference>
<sequence>MKIPKKQANLRNGLINDLLEKCLFYSTRNETNQEALIEEFIDLDSIATNIRKIETGLFVQHHREDHLKEFITWLKSNGCFNESLDIINFDASLREYGLITKKATLEDELVLKIPKRLMMTTETALKDTSLKSAVLEDPLLKSMPNVLLAFHLMIEYCQKDSFWKPYILFLPSVYSTPLYYTKEDLLLLKGSHVLLESVKLVRNIYRQYAYFWKKMSSKSSSINKIKELKGLYSLDLYRWAISTVMTRQNQIPTSASHGPDQSTTGLIPLWDLCNHQDGKFSTDYDPVESNLLCYAMKDFSINEEITIFYGKRTNAEFLINNGFVPANNQHDFMSIRMGLSKVDPLFELRSKLCLMMNLPTSGYLPLHHKTLGLDENLLNFVKIFLMDKATLEKLLKSDQLITNASFNDLPDDLALKAFNFISIRCQILLKSYPNLDKEQNNLTPCGHHIIQLIECEKNILSSHVINAIQSTNGK</sequence>
<keyword evidence="4 7" id="KW-0808">Transferase</keyword>
<gene>
    <name evidence="9" type="primary">107362113</name>
</gene>
<dbReference type="EMBL" id="CAEY01001890">
    <property type="status" value="NOT_ANNOTATED_CDS"/>
    <property type="molecule type" value="Genomic_DNA"/>
</dbReference>
<dbReference type="AlphaFoldDB" id="T1K981"/>
<evidence type="ECO:0000256" key="3">
    <source>
        <dbReference type="ARBA" id="ARBA00022603"/>
    </source>
</evidence>
<dbReference type="PROSITE" id="PS51565">
    <property type="entry name" value="SAM_MT85_SETD3"/>
    <property type="match status" value="1"/>
</dbReference>
<protein>
    <recommendedName>
        <fullName evidence="7">protein-histidine N-methyltransferase</fullName>
        <ecNumber evidence="7">2.1.1.85</ecNumber>
    </recommendedName>
</protein>
<dbReference type="InterPro" id="IPR036464">
    <property type="entry name" value="Rubisco_LSMT_subst-bd_sf"/>
</dbReference>
<keyword evidence="6" id="KW-0009">Actin-binding</keyword>
<dbReference type="PANTHER" id="PTHR13271">
    <property type="entry name" value="UNCHARACTERIZED PUTATIVE METHYLTRANSFERASE"/>
    <property type="match status" value="1"/>
</dbReference>
<keyword evidence="2" id="KW-0963">Cytoplasm</keyword>
<dbReference type="Gene3D" id="3.90.1420.10">
    <property type="entry name" value="Rubisco LSMT, substrate-binding domain"/>
    <property type="match status" value="1"/>
</dbReference>
<keyword evidence="10" id="KW-1185">Reference proteome</keyword>
<dbReference type="OMA" id="QCFPIQI"/>
<evidence type="ECO:0000259" key="8">
    <source>
        <dbReference type="PROSITE" id="PS50280"/>
    </source>
</evidence>
<dbReference type="GO" id="GO:0003779">
    <property type="term" value="F:actin binding"/>
    <property type="evidence" value="ECO:0007669"/>
    <property type="project" value="UniProtKB-KW"/>
</dbReference>
<dbReference type="STRING" id="32264.T1K981"/>
<dbReference type="GO" id="GO:0016279">
    <property type="term" value="F:protein-lysine N-methyltransferase activity"/>
    <property type="evidence" value="ECO:0007669"/>
    <property type="project" value="TreeGrafter"/>
</dbReference>
<dbReference type="InterPro" id="IPR025785">
    <property type="entry name" value="SETD3"/>
</dbReference>
<dbReference type="OrthoDB" id="6410874at2759"/>
<evidence type="ECO:0000313" key="9">
    <source>
        <dbReference type="EnsemblMetazoa" id="tetur07g04000.1"/>
    </source>
</evidence>
<dbReference type="EnsemblMetazoa" id="tetur07g04000.1">
    <property type="protein sequence ID" value="tetur07g04000.1"/>
    <property type="gene ID" value="tetur07g04000"/>
</dbReference>
<evidence type="ECO:0000256" key="1">
    <source>
        <dbReference type="ARBA" id="ARBA00004496"/>
    </source>
</evidence>
<keyword evidence="3 7" id="KW-0489">Methyltransferase</keyword>
<dbReference type="KEGG" id="tut:107362113"/>
<dbReference type="GO" id="GO:0032259">
    <property type="term" value="P:methylation"/>
    <property type="evidence" value="ECO:0007669"/>
    <property type="project" value="UniProtKB-KW"/>
</dbReference>
<dbReference type="EC" id="2.1.1.85" evidence="7"/>
<dbReference type="Pfam" id="PF09273">
    <property type="entry name" value="Rubis-subs-bind"/>
    <property type="match status" value="1"/>
</dbReference>
<keyword evidence="5 7" id="KW-0949">S-adenosyl-L-methionine</keyword>
<dbReference type="CDD" id="cd19176">
    <property type="entry name" value="SET_SETD3"/>
    <property type="match status" value="1"/>
</dbReference>
<dbReference type="InterPro" id="IPR046341">
    <property type="entry name" value="SET_dom_sf"/>
</dbReference>
<dbReference type="eggNOG" id="KOG1337">
    <property type="taxonomic scope" value="Eukaryota"/>
</dbReference>
<dbReference type="InterPro" id="IPR050600">
    <property type="entry name" value="SETD3_SETD6_MTase"/>
</dbReference>
<dbReference type="PANTHER" id="PTHR13271:SF47">
    <property type="entry name" value="ACTIN-HISTIDINE N-METHYLTRANSFERASE"/>
    <property type="match status" value="1"/>
</dbReference>
<evidence type="ECO:0000256" key="6">
    <source>
        <dbReference type="ARBA" id="ARBA00023203"/>
    </source>
</evidence>
<dbReference type="InterPro" id="IPR001214">
    <property type="entry name" value="SET_dom"/>
</dbReference>
<comment type="catalytic activity">
    <reaction evidence="7">
        <text>L-histidyl-[protein] + S-adenosyl-L-methionine = N(tele)-methyl-L-histidyl-[protein] + S-adenosyl-L-homocysteine + H(+)</text>
        <dbReference type="Rhea" id="RHEA:19369"/>
        <dbReference type="Rhea" id="RHEA-COMP:9745"/>
        <dbReference type="Rhea" id="RHEA-COMP:11600"/>
        <dbReference type="ChEBI" id="CHEBI:15378"/>
        <dbReference type="ChEBI" id="CHEBI:16367"/>
        <dbReference type="ChEBI" id="CHEBI:29979"/>
        <dbReference type="ChEBI" id="CHEBI:57856"/>
        <dbReference type="ChEBI" id="CHEBI:59789"/>
        <dbReference type="EC" id="2.1.1.85"/>
    </reaction>
</comment>
<comment type="similarity">
    <text evidence="7">Belongs to the class V-like SAM-binding methyltransferase superfamily. SETD3 actin-histidine methyltransferase family.</text>
</comment>
<dbReference type="PROSITE" id="PS50280">
    <property type="entry name" value="SET"/>
    <property type="match status" value="1"/>
</dbReference>
<dbReference type="GO" id="GO:0018064">
    <property type="term" value="F:protein-L-histidine N-tele-methyltransferase activity"/>
    <property type="evidence" value="ECO:0007669"/>
    <property type="project" value="UniProtKB-EC"/>
</dbReference>
<comment type="subcellular location">
    <subcellularLocation>
        <location evidence="1">Cytoplasm</location>
    </subcellularLocation>
</comment>
<accession>T1K981</accession>
<dbReference type="SUPFAM" id="SSF82199">
    <property type="entry name" value="SET domain"/>
    <property type="match status" value="1"/>
</dbReference>
<reference evidence="9" key="2">
    <citation type="submission" date="2015-06" db="UniProtKB">
        <authorList>
            <consortium name="EnsemblMetazoa"/>
        </authorList>
    </citation>
    <scope>IDENTIFICATION</scope>
</reference>
<proteinExistence type="inferred from homology"/>
<evidence type="ECO:0000256" key="7">
    <source>
        <dbReference type="PROSITE-ProRule" id="PRU00898"/>
    </source>
</evidence>
<dbReference type="Proteomes" id="UP000015104">
    <property type="component" value="Unassembled WGS sequence"/>
</dbReference>
<dbReference type="HOGENOM" id="CLU_028272_0_0_1"/>
<evidence type="ECO:0000256" key="4">
    <source>
        <dbReference type="ARBA" id="ARBA00022679"/>
    </source>
</evidence>
<evidence type="ECO:0000313" key="10">
    <source>
        <dbReference type="Proteomes" id="UP000015104"/>
    </source>
</evidence>
<feature type="domain" description="SET" evidence="8">
    <location>
        <begin position="213"/>
        <end position="310"/>
    </location>
</feature>